<sequence>MSFKNKSGIKPVEYHILYTLDKVEEKIGMIHVPDAIRDREERAGTKGTLIDVGPMAFEDWPDDQHPKPGDRIILTVRYAGGEIEGADGETYYLANDKDIAAIVDKEKE</sequence>
<dbReference type="AlphaFoldDB" id="A0A6H1ZWN7"/>
<dbReference type="GO" id="GO:0005524">
    <property type="term" value="F:ATP binding"/>
    <property type="evidence" value="ECO:0007669"/>
    <property type="project" value="InterPro"/>
</dbReference>
<dbReference type="EMBL" id="MT144332">
    <property type="protein sequence ID" value="QJA52343.1"/>
    <property type="molecule type" value="Genomic_DNA"/>
</dbReference>
<protein>
    <submittedName>
        <fullName evidence="1">Putative chaperonin</fullName>
    </submittedName>
</protein>
<proteinExistence type="predicted"/>
<dbReference type="InterPro" id="IPR020818">
    <property type="entry name" value="Chaperonin_GroES"/>
</dbReference>
<dbReference type="GO" id="GO:0044183">
    <property type="term" value="F:protein folding chaperone"/>
    <property type="evidence" value="ECO:0007669"/>
    <property type="project" value="InterPro"/>
</dbReference>
<dbReference type="Gene3D" id="2.30.33.40">
    <property type="entry name" value="GroES chaperonin"/>
    <property type="match status" value="1"/>
</dbReference>
<reference evidence="1" key="1">
    <citation type="submission" date="2020-03" db="EMBL/GenBank/DDBJ databases">
        <title>The deep terrestrial virosphere.</title>
        <authorList>
            <person name="Holmfeldt K."/>
            <person name="Nilsson E."/>
            <person name="Simone D."/>
            <person name="Lopez-Fernandez M."/>
            <person name="Wu X."/>
            <person name="de Brujin I."/>
            <person name="Lundin D."/>
            <person name="Andersson A."/>
            <person name="Bertilsson S."/>
            <person name="Dopson M."/>
        </authorList>
    </citation>
    <scope>NUCLEOTIDE SEQUENCE</scope>
    <source>
        <strain evidence="1">TM448A02615</strain>
    </source>
</reference>
<accession>A0A6H1ZWN7</accession>
<organism evidence="1">
    <name type="scientific">viral metagenome</name>
    <dbReference type="NCBI Taxonomy" id="1070528"/>
    <lineage>
        <taxon>unclassified sequences</taxon>
        <taxon>metagenomes</taxon>
        <taxon>organismal metagenomes</taxon>
    </lineage>
</organism>
<evidence type="ECO:0000313" key="1">
    <source>
        <dbReference type="EMBL" id="QJA52343.1"/>
    </source>
</evidence>
<gene>
    <name evidence="1" type="ORF">TM448A02615_0004</name>
</gene>
<name>A0A6H1ZWN7_9ZZZZ</name>
<dbReference type="Pfam" id="PF00166">
    <property type="entry name" value="Cpn10"/>
    <property type="match status" value="1"/>
</dbReference>
<dbReference type="InterPro" id="IPR037124">
    <property type="entry name" value="Chaperonin_GroES_sf"/>
</dbReference>